<sequence>MPLRLALPVALLVALPAVAQTLDDRHLPVLPRTPAEAKRIAAVLAPPTDFTKPEAFEDNPGGAATTRTIATADAFSQSSENMPFEREMDFKLGNGLFRKTWVAAPSSTRASDGLGPIYNARACQDCHLKDGRGHMPETAQEPRVSAFLRLSVPSGAAPAGIPDYLPTLPEPTYGGQLQDFGAPGHAPEGQMTVRYEEVPVTLADGTVVSLRRPTYGVDDPAYGPLHPDVMLSPRVAPQMIGLGLLEAIPAAEILARADPGDADGDGISGRPNIVISAEFGVPMLGRFGHKAGAPTVREQSAGAFAGDMGLSNPLHPDPAGDCTPGQTACKSGPHGQEPGLREGLEVDGPSLDLVTFYSRNLAVPARRDPADPQVLHGKELFHQAQCAACHVPKHVTNRLKDQPEQSFQLIWPFTDLLLHDMGPGLADNRPEARATGQEWRTAPLWGIGLTEQVSGHSQFLHDGRARNLLEAILWHGGEAEAARETVMAMPAADREALVAYLKSL</sequence>
<dbReference type="InterPro" id="IPR051395">
    <property type="entry name" value="Cytochrome_c_Peroxidase/MauG"/>
</dbReference>
<protein>
    <submittedName>
        <fullName evidence="8">Thiol oxidoreductase</fullName>
    </submittedName>
</protein>
<dbReference type="GO" id="GO:0046872">
    <property type="term" value="F:metal ion binding"/>
    <property type="evidence" value="ECO:0007669"/>
    <property type="project" value="UniProtKB-KW"/>
</dbReference>
<dbReference type="InterPro" id="IPR010538">
    <property type="entry name" value="DHOR"/>
</dbReference>
<dbReference type="InterPro" id="IPR009056">
    <property type="entry name" value="Cyt_c-like_dom"/>
</dbReference>
<gene>
    <name evidence="8" type="ORF">GCM10011452_19280</name>
</gene>
<evidence type="ECO:0000259" key="7">
    <source>
        <dbReference type="PROSITE" id="PS51007"/>
    </source>
</evidence>
<dbReference type="EMBL" id="BMYQ01000005">
    <property type="protein sequence ID" value="GGW30952.1"/>
    <property type="molecule type" value="Genomic_DNA"/>
</dbReference>
<dbReference type="RefSeq" id="WP_189633653.1">
    <property type="nucleotide sequence ID" value="NZ_BMYQ01000005.1"/>
</dbReference>
<keyword evidence="9" id="KW-1185">Reference proteome</keyword>
<feature type="region of interest" description="Disordered" evidence="5">
    <location>
        <begin position="316"/>
        <end position="345"/>
    </location>
</feature>
<dbReference type="GO" id="GO:0004130">
    <property type="term" value="F:cytochrome-c peroxidase activity"/>
    <property type="evidence" value="ECO:0007669"/>
    <property type="project" value="TreeGrafter"/>
</dbReference>
<keyword evidence="1 4" id="KW-0349">Heme</keyword>
<keyword evidence="3 4" id="KW-0408">Iron</keyword>
<dbReference type="GO" id="GO:0009055">
    <property type="term" value="F:electron transfer activity"/>
    <property type="evidence" value="ECO:0007669"/>
    <property type="project" value="InterPro"/>
</dbReference>
<dbReference type="SUPFAM" id="SSF46626">
    <property type="entry name" value="Cytochrome c"/>
    <property type="match status" value="1"/>
</dbReference>
<proteinExistence type="predicted"/>
<evidence type="ECO:0000256" key="3">
    <source>
        <dbReference type="ARBA" id="ARBA00023004"/>
    </source>
</evidence>
<feature type="chain" id="PRO_5037461205" evidence="6">
    <location>
        <begin position="20"/>
        <end position="504"/>
    </location>
</feature>
<dbReference type="InterPro" id="IPR036909">
    <property type="entry name" value="Cyt_c-like_dom_sf"/>
</dbReference>
<reference evidence="8" key="1">
    <citation type="journal article" date="2014" name="Int. J. Syst. Evol. Microbiol.">
        <title>Complete genome sequence of Corynebacterium casei LMG S-19264T (=DSM 44701T), isolated from a smear-ripened cheese.</title>
        <authorList>
            <consortium name="US DOE Joint Genome Institute (JGI-PGF)"/>
            <person name="Walter F."/>
            <person name="Albersmeier A."/>
            <person name="Kalinowski J."/>
            <person name="Ruckert C."/>
        </authorList>
    </citation>
    <scope>NUCLEOTIDE SEQUENCE</scope>
    <source>
        <strain evidence="8">KCTC 23714</strain>
    </source>
</reference>
<evidence type="ECO:0000256" key="5">
    <source>
        <dbReference type="SAM" id="MobiDB-lite"/>
    </source>
</evidence>
<name>A0A918ISS2_9RHOB</name>
<evidence type="ECO:0000313" key="9">
    <source>
        <dbReference type="Proteomes" id="UP000628984"/>
    </source>
</evidence>
<dbReference type="Gene3D" id="1.10.760.10">
    <property type="entry name" value="Cytochrome c-like domain"/>
    <property type="match status" value="1"/>
</dbReference>
<dbReference type="PANTHER" id="PTHR30600">
    <property type="entry name" value="CYTOCHROME C PEROXIDASE-RELATED"/>
    <property type="match status" value="1"/>
</dbReference>
<feature type="signal peptide" evidence="6">
    <location>
        <begin position="1"/>
        <end position="19"/>
    </location>
</feature>
<dbReference type="PROSITE" id="PS51007">
    <property type="entry name" value="CYTC"/>
    <property type="match status" value="1"/>
</dbReference>
<accession>A0A918ISS2</accession>
<dbReference type="AlphaFoldDB" id="A0A918ISS2"/>
<dbReference type="PANTHER" id="PTHR30600:SF4">
    <property type="entry name" value="CYTOCHROME C DOMAIN-CONTAINING PROTEIN"/>
    <property type="match status" value="1"/>
</dbReference>
<evidence type="ECO:0000256" key="2">
    <source>
        <dbReference type="ARBA" id="ARBA00022723"/>
    </source>
</evidence>
<dbReference type="PIRSF" id="PIRSF028099">
    <property type="entry name" value="DUF1111"/>
    <property type="match status" value="1"/>
</dbReference>
<organism evidence="8 9">
    <name type="scientific">Gemmobacter lanyuensis</name>
    <dbReference type="NCBI Taxonomy" id="1054497"/>
    <lineage>
        <taxon>Bacteria</taxon>
        <taxon>Pseudomonadati</taxon>
        <taxon>Pseudomonadota</taxon>
        <taxon>Alphaproteobacteria</taxon>
        <taxon>Rhodobacterales</taxon>
        <taxon>Paracoccaceae</taxon>
        <taxon>Gemmobacter</taxon>
    </lineage>
</organism>
<evidence type="ECO:0000313" key="8">
    <source>
        <dbReference type="EMBL" id="GGW30952.1"/>
    </source>
</evidence>
<evidence type="ECO:0000256" key="1">
    <source>
        <dbReference type="ARBA" id="ARBA00022617"/>
    </source>
</evidence>
<feature type="domain" description="Cytochrome c" evidence="7">
    <location>
        <begin position="372"/>
        <end position="504"/>
    </location>
</feature>
<dbReference type="GO" id="GO:0020037">
    <property type="term" value="F:heme binding"/>
    <property type="evidence" value="ECO:0007669"/>
    <property type="project" value="InterPro"/>
</dbReference>
<evidence type="ECO:0000256" key="6">
    <source>
        <dbReference type="SAM" id="SignalP"/>
    </source>
</evidence>
<comment type="caution">
    <text evidence="8">The sequence shown here is derived from an EMBL/GenBank/DDBJ whole genome shotgun (WGS) entry which is preliminary data.</text>
</comment>
<keyword evidence="2 4" id="KW-0479">Metal-binding</keyword>
<reference evidence="8" key="2">
    <citation type="submission" date="2020-09" db="EMBL/GenBank/DDBJ databases">
        <authorList>
            <person name="Sun Q."/>
            <person name="Kim S."/>
        </authorList>
    </citation>
    <scope>NUCLEOTIDE SEQUENCE</scope>
    <source>
        <strain evidence="8">KCTC 23714</strain>
    </source>
</reference>
<dbReference type="Pfam" id="PF06537">
    <property type="entry name" value="DHOR"/>
    <property type="match status" value="1"/>
</dbReference>
<dbReference type="Proteomes" id="UP000628984">
    <property type="component" value="Unassembled WGS sequence"/>
</dbReference>
<evidence type="ECO:0000256" key="4">
    <source>
        <dbReference type="PROSITE-ProRule" id="PRU00433"/>
    </source>
</evidence>
<keyword evidence="6" id="KW-0732">Signal</keyword>